<dbReference type="Gene3D" id="3.40.630.30">
    <property type="match status" value="1"/>
</dbReference>
<comment type="catalytic activity">
    <reaction evidence="8 9">
        <text>L-lysyl-[protein] + acetyl-CoA = N(6)-acetyl-L-lysyl-[protein] + CoA + H(+)</text>
        <dbReference type="Rhea" id="RHEA:45948"/>
        <dbReference type="Rhea" id="RHEA-COMP:9752"/>
        <dbReference type="Rhea" id="RHEA-COMP:10731"/>
        <dbReference type="ChEBI" id="CHEBI:15378"/>
        <dbReference type="ChEBI" id="CHEBI:29969"/>
        <dbReference type="ChEBI" id="CHEBI:57287"/>
        <dbReference type="ChEBI" id="CHEBI:57288"/>
        <dbReference type="ChEBI" id="CHEBI:61930"/>
        <dbReference type="EC" id="2.3.1.48"/>
    </reaction>
</comment>
<evidence type="ECO:0000256" key="4">
    <source>
        <dbReference type="ARBA" id="ARBA00021268"/>
    </source>
</evidence>
<keyword evidence="10" id="KW-0175">Coiled coil</keyword>
<keyword evidence="5 9" id="KW-0808">Transferase</keyword>
<dbReference type="PANTHER" id="PTHR12046">
    <property type="entry name" value="HISTONE ACETYLTRANSFERASE TYPE B CATALYTIC SUBUNIT"/>
    <property type="match status" value="1"/>
</dbReference>
<dbReference type="InterPro" id="IPR017380">
    <property type="entry name" value="Hist_AcTrfase_B-typ_cat-su"/>
</dbReference>
<dbReference type="Pfam" id="PF21184">
    <property type="entry name" value="HAT1_C_fung"/>
    <property type="match status" value="1"/>
</dbReference>
<dbReference type="Gene3D" id="1.10.10.390">
    <property type="match status" value="1"/>
</dbReference>
<keyword evidence="13" id="KW-1185">Reference proteome</keyword>
<dbReference type="GO" id="GO:0061733">
    <property type="term" value="F:protein-lysine-acetyltransferase activity"/>
    <property type="evidence" value="ECO:0007669"/>
    <property type="project" value="UniProtKB-EC"/>
</dbReference>
<reference evidence="12 13" key="1">
    <citation type="submission" date="2024-02" db="EMBL/GenBank/DDBJ databases">
        <title>A draft genome for the cacao thread blight pathogen Marasmius crinis-equi.</title>
        <authorList>
            <person name="Cohen S.P."/>
            <person name="Baruah I.K."/>
            <person name="Amoako-Attah I."/>
            <person name="Bukari Y."/>
            <person name="Meinhardt L.W."/>
            <person name="Bailey B.A."/>
        </authorList>
    </citation>
    <scope>NUCLEOTIDE SEQUENCE [LARGE SCALE GENOMIC DNA]</scope>
    <source>
        <strain evidence="12 13">GH-76</strain>
    </source>
</reference>
<dbReference type="Gene3D" id="3.90.360.10">
    <property type="entry name" value="Histone acetyl transferase 1 (HAT1), N-terminal domain"/>
    <property type="match status" value="1"/>
</dbReference>
<comment type="function">
    <text evidence="9">Catalytic component of the histone acetylase B (HAT-B) complex. Has intrinsic substrate specificity that modifies lysine in recognition sequence GXGKXG. Involved in DNA double-strand break repair.</text>
</comment>
<evidence type="ECO:0000256" key="9">
    <source>
        <dbReference type="PIRNR" id="PIRNR038084"/>
    </source>
</evidence>
<comment type="subcellular location">
    <subcellularLocation>
        <location evidence="9">Cytoplasm</location>
    </subcellularLocation>
    <subcellularLocation>
        <location evidence="1 9">Nucleus</location>
    </subcellularLocation>
</comment>
<feature type="coiled-coil region" evidence="10">
    <location>
        <begin position="403"/>
        <end position="430"/>
    </location>
</feature>
<organism evidence="12 13">
    <name type="scientific">Marasmius crinis-equi</name>
    <dbReference type="NCBI Taxonomy" id="585013"/>
    <lineage>
        <taxon>Eukaryota</taxon>
        <taxon>Fungi</taxon>
        <taxon>Dikarya</taxon>
        <taxon>Basidiomycota</taxon>
        <taxon>Agaricomycotina</taxon>
        <taxon>Agaricomycetes</taxon>
        <taxon>Agaricomycetidae</taxon>
        <taxon>Agaricales</taxon>
        <taxon>Marasmiineae</taxon>
        <taxon>Marasmiaceae</taxon>
        <taxon>Marasmius</taxon>
    </lineage>
</organism>
<keyword evidence="6 9" id="KW-0539">Nucleus</keyword>
<sequence length="432" mass="50600">MAEKLTDRPEWTESSTESLFLSMVRAPEDKRALGEDETYEDFHPTFTYPIYGEDETVYGYKGLRIDLKFTSGSLMNFLSAKWEDKLEAKTVDNVAQTLLEFLPPDVERDEAAFQKRVEEDALNFKPIGQPVYTYTRPSPRSKGKGKHTFEGNLLHPESEDAVVYEVYHARRDTPGFWDYHRRMQIFILLYIEAGSYIQEDEEAWDFFVLYEKRKRVDASQAQTYHFVGYSSLYNFYHYPEMTRLRLSQFVIIQPYQRSAHGSELYKAIYNYAVSHPHIGELTVEDPAEAFEDLRDKNDLKMLLSNEAFMKEAFGEDAVSHGGGRVGKVGKALKPKKGKIGPPVEKGWAEKWRVKLKIAGRQFSRLIEMLIQMHLDPLDVRAMKAYRLQVKERLYRFNFEALMQVEKEERLEHLQQTFEAVEQDYRRLIDLVK</sequence>
<evidence type="ECO:0000256" key="3">
    <source>
        <dbReference type="ARBA" id="ARBA00013184"/>
    </source>
</evidence>
<evidence type="ECO:0000256" key="5">
    <source>
        <dbReference type="ARBA" id="ARBA00022679"/>
    </source>
</evidence>
<comment type="similarity">
    <text evidence="2 9">Belongs to the HAT1 family.</text>
</comment>
<dbReference type="EMBL" id="JBAHYK010000161">
    <property type="protein sequence ID" value="KAL0577366.1"/>
    <property type="molecule type" value="Genomic_DNA"/>
</dbReference>
<comment type="subunit">
    <text evidence="9">Component of the HAT-B complex composed of at least HAT1 and HAT2. The HAT-B complex binds to histone H4 tail.</text>
</comment>
<evidence type="ECO:0000259" key="11">
    <source>
        <dbReference type="Pfam" id="PF10394"/>
    </source>
</evidence>
<dbReference type="Pfam" id="PF10394">
    <property type="entry name" value="Hat1_N"/>
    <property type="match status" value="1"/>
</dbReference>
<evidence type="ECO:0000256" key="8">
    <source>
        <dbReference type="ARBA" id="ARBA00048017"/>
    </source>
</evidence>
<dbReference type="InterPro" id="IPR019467">
    <property type="entry name" value="Hat1_N"/>
</dbReference>
<evidence type="ECO:0000313" key="12">
    <source>
        <dbReference type="EMBL" id="KAL0577366.1"/>
    </source>
</evidence>
<dbReference type="InterPro" id="IPR037113">
    <property type="entry name" value="Hat1_N_sf"/>
</dbReference>
<name>A0ABR3FPL4_9AGAR</name>
<keyword evidence="9" id="KW-0963">Cytoplasm</keyword>
<evidence type="ECO:0000313" key="13">
    <source>
        <dbReference type="Proteomes" id="UP001465976"/>
    </source>
</evidence>
<proteinExistence type="inferred from homology"/>
<evidence type="ECO:0000256" key="10">
    <source>
        <dbReference type="SAM" id="Coils"/>
    </source>
</evidence>
<gene>
    <name evidence="12" type="primary">HAT1</name>
    <name evidence="12" type="ORF">V5O48_004618</name>
</gene>
<evidence type="ECO:0000256" key="1">
    <source>
        <dbReference type="ARBA" id="ARBA00004123"/>
    </source>
</evidence>
<evidence type="ECO:0000256" key="2">
    <source>
        <dbReference type="ARBA" id="ARBA00010543"/>
    </source>
</evidence>
<dbReference type="EC" id="2.3.1.48" evidence="3 9"/>
<keyword evidence="7 9" id="KW-0012">Acyltransferase</keyword>
<dbReference type="InterPro" id="IPR016181">
    <property type="entry name" value="Acyl_CoA_acyltransferase"/>
</dbReference>
<dbReference type="Proteomes" id="UP001465976">
    <property type="component" value="Unassembled WGS sequence"/>
</dbReference>
<protein>
    <recommendedName>
        <fullName evidence="4 9">Histone acetyltransferase type B catalytic subunit</fullName>
        <ecNumber evidence="3 9">2.3.1.48</ecNumber>
    </recommendedName>
</protein>
<evidence type="ECO:0000256" key="6">
    <source>
        <dbReference type="ARBA" id="ARBA00023242"/>
    </source>
</evidence>
<comment type="caution">
    <text evidence="12">The sequence shown here is derived from an EMBL/GenBank/DDBJ whole genome shotgun (WGS) entry which is preliminary data.</text>
</comment>
<accession>A0ABR3FPL4</accession>
<dbReference type="InterPro" id="IPR013523">
    <property type="entry name" value="Hist_AcTrfase_HAT1_C"/>
</dbReference>
<dbReference type="PIRSF" id="PIRSF038084">
    <property type="entry name" value="HAT-B_cat"/>
    <property type="match status" value="1"/>
</dbReference>
<dbReference type="SUPFAM" id="SSF55729">
    <property type="entry name" value="Acyl-CoA N-acyltransferases (Nat)"/>
    <property type="match status" value="1"/>
</dbReference>
<evidence type="ECO:0000256" key="7">
    <source>
        <dbReference type="ARBA" id="ARBA00023315"/>
    </source>
</evidence>
<feature type="domain" description="Histone acetyl transferase HAT1 N-terminal" evidence="11">
    <location>
        <begin position="11"/>
        <end position="192"/>
    </location>
</feature>